<dbReference type="PANTHER" id="PTHR46670:SF4">
    <property type="entry name" value="REVERSE TRANSCRIPTASE DOMAIN-CONTAINING PROTEIN"/>
    <property type="match status" value="1"/>
</dbReference>
<evidence type="ECO:0000259" key="2">
    <source>
        <dbReference type="Pfam" id="PF03372"/>
    </source>
</evidence>
<protein>
    <submittedName>
        <fullName evidence="3">ORF13</fullName>
    </submittedName>
</protein>
<feature type="region of interest" description="Disordered" evidence="1">
    <location>
        <begin position="973"/>
        <end position="1011"/>
    </location>
</feature>
<proteinExistence type="predicted"/>
<dbReference type="Pfam" id="PF03372">
    <property type="entry name" value="Exo_endo_phos"/>
    <property type="match status" value="1"/>
</dbReference>
<dbReference type="PANTHER" id="PTHR46670">
    <property type="entry name" value="ENDO/EXONUCLEASE/PHOSPHATASE DOMAIN-CONTAINING PROTEIN"/>
    <property type="match status" value="1"/>
</dbReference>
<reference evidence="3" key="2">
    <citation type="submission" date="2023-01" db="EMBL/GenBank/DDBJ databases">
        <authorList>
            <person name="Rosani U."/>
            <person name="Delmont T.O."/>
            <person name="Gaia M."/>
            <person name="Krupovic M."/>
        </authorList>
    </citation>
    <scope>NUCLEOTIDE SEQUENCE</scope>
    <source>
        <strain evidence="3">MalacoHV2/Med/2018 153</strain>
    </source>
</reference>
<dbReference type="EMBL" id="BK063060">
    <property type="protein sequence ID" value="DBA11553.1"/>
    <property type="molecule type" value="Genomic_DNA"/>
</dbReference>
<dbReference type="SUPFAM" id="SSF56219">
    <property type="entry name" value="DNase I-like"/>
    <property type="match status" value="1"/>
</dbReference>
<dbReference type="GO" id="GO:0003824">
    <property type="term" value="F:catalytic activity"/>
    <property type="evidence" value="ECO:0007669"/>
    <property type="project" value="InterPro"/>
</dbReference>
<organism evidence="3">
    <name type="scientific">Malaco herpesvirus 2</name>
    <dbReference type="NCBI Taxonomy" id="3031798"/>
    <lineage>
        <taxon>Viruses</taxon>
        <taxon>Duplodnaviria</taxon>
        <taxon>Heunggongvirae</taxon>
        <taxon>Peploviricota</taxon>
        <taxon>Herviviricetes</taxon>
        <taxon>Herpesvirales</taxon>
        <taxon>Malacoherpesviridae</taxon>
    </lineage>
</organism>
<reference evidence="3" key="1">
    <citation type="journal article" date="2023" name="Front. Mar. Sci.">
        <title>Tracing the invertebrate herpesviruses in the global sequence datasets.</title>
        <authorList>
            <person name="Rosani U."/>
            <person name="Gaia M."/>
            <person name="Delmont T.O."/>
            <person name="Krupovic M."/>
        </authorList>
    </citation>
    <scope>NUCLEOTIDE SEQUENCE</scope>
    <source>
        <strain evidence="3">MalacoHV2/Med/2018 153</strain>
    </source>
</reference>
<accession>A0AA48SF06</accession>
<dbReference type="InterPro" id="IPR036691">
    <property type="entry name" value="Endo/exonu/phosph_ase_sf"/>
</dbReference>
<dbReference type="InterPro" id="IPR005135">
    <property type="entry name" value="Endo/exonuclease/phosphatase"/>
</dbReference>
<evidence type="ECO:0000313" key="3">
    <source>
        <dbReference type="EMBL" id="DBA11553.1"/>
    </source>
</evidence>
<dbReference type="Gene3D" id="3.60.10.10">
    <property type="entry name" value="Endonuclease/exonuclease/phosphatase"/>
    <property type="match status" value="1"/>
</dbReference>
<evidence type="ECO:0000256" key="1">
    <source>
        <dbReference type="SAM" id="MobiDB-lite"/>
    </source>
</evidence>
<sequence length="2329" mass="274122">MNIDKIQPPVRDMIFDKFGKQYTLKRDKGSTISIYTNSKLDKSQFGNEMRLLEDQTYVSGYGIILQISKNKITLHVPHEPSIMGIVGLVEETDRGIIYYHKPVFKNITPYITIWLNSILIPYRNIVYSHIYDEVEGDTGRVACFWSQYNTPEYRRNMLSFIQVVDVKPMVCFNTATSEAINNWMNEIVDRLEYSVDEILFMKVLNEYYKTYLTDINECEKNFSTSENLIDYLRNLINIWRILQDINNMIYTVLVDDEHEEHKTHMAIISKLNDDYEKEMALCRTILNDFSNSNVILSLIKMHNLLEICNTEENNFPQNMHNIHKAVFYQSMDKDMLTLLNKYKYFHSNNGDISSIISYSDVCELDKLYTRYETFKENNKRDILELNSPEVEYSNISKPTLEEYVKILISSPIETTLNAIDNNYFKRGNKTINEIKQNIELFEMQNTNDINEKIMISICSYFDTLKNNLWGDEQDFFASFNQQVCDKINNSIMLLCTLSSLSQENNNKVRVIKLQENHNNYIEFSKIIENFKNYSNIEMRDDIKLSIIVEDWTLTKYSLLGWYMPCHSFYGSLNDQIIKINNEYEESKKRYIKDCNVFEKSLRQKSFNITLQDLYQQMDQNSKLLWSFINSYSRTYPCEQCKDFCNYVSYDDIESYMQILQNWSVYHSSYKNTASPITDDMEKLGKEIYNDVYDRYDHYYNDFVKYIYEIGEKTYKLKFKDSNNSSTSQNSRKRVSIAFNSNDLDISNASITHETHPVFIDAVTYLYHNLRNENELANSVPDWLVSDQSVYILIKRSQQGDNNFKRIIFNILWKTLNIRYILDKQLSLSEKHVKTLNILYKHNVMIYFDCQYESKEFILGYKMNYKDVTVYNNNNTQSLVKYNPNLEYINPISICVSISLYATNDINDLVKLYDIYPKGIPDSVNAIANDGIIHEIHSRDIRSEELTEVYTNILHSKLSSIEIQFQGNQVIESPLHISPKPKKPQSPPLKFPSPRILRSPKKNNTPKSISIDPISLKDEDDCKKIYELRFPFHIKRLMDMHDKNTLLRWFALNKIIVVDKRVKMSNHIDNDCGEKDYDDDNGEENYDNVADNFDIDDEDDSTSNNYCKFINSINALEKTSFRSTISLENNDQVYVSQKNKTISSKQILEDFYNCYVKLISGLNTNYNSNKTWCNVIVGEYCYEYMILNKHICLKCNFFMDDSSYTENVMFIDIYDNSYPSIEYLFKNHLKNNKCEECKNNSFVCKNERCESTSFKEYCKIKHGAYIILILKRHGKMRKIKVNCEFINVGYKYRLYAAITFNLDQYVLEYFSDAENIETALNGEYECLNTCVVVYSVVVTKLTYSKDELEYINKHNYNIYLNPDQLDVLNKLKIGRKTCCIRPDIGNKIRVGLLNAQSICNKVDNKAKSIHALIVDEKLHIMAITETWLSANDHKNTDIIKKLQPRKYSTVHVPRPGNKRGGGVLIVFDRKLKPIIENKDMIIYTTFEHIEIVFKITNYLTLRFNLIYKPTGVFSKDFADDMNLLINKKRTSHGKFLLLGDFNFHLDEIGKDMNAQKFSSFLNSHNLIQHVTQSTHNRGHILDLIITKNKELSINNISVNQSVKSDHKAILFDLPLVCKNQTFTQLEYRKYKQLTTNFQNKLTDKIDVLIRPNETITIKLLNMTIGKLLDEEIPTHVTKPIMFRSNCSWFTNEILQEKRKRRRLESLWRSDQTDKIKRKAYINQRVYVQKLIDEAKHQYYSNLTNFSKVLYSNTTLPPLFDYQNQKHMCDVFAQWFERKLDYIKKFNNKNVITIDDKHETEIVSINRKLTYFKIVSDVKLKKIIFSTSNKACIFNIIPPKVFKEYVNILLPALKVIITNSFNSGVYPNELKISSIVPVLKKRDADINNPKNYSLRLNSSFLSKCIDHIVSVNIVKHLAHNNLYDEFQSAYRKHYNKETALLRIQNDLLTGLDSCTKVILVKLDLSKYNYELININHLMKTLRYKYGILNKSLAWLESYVRNREYVININRKRSIPHKLRGLPRTRIGHIIFMLFLSHVSTIIKTYDLQYHLFSDKVFIYTSIDSNGITRVEKCIEDIQKWLIDNQMVLVTKSIEFTVFRIRKSGYQSLRIGDNIIQAKNKINLLGVWFDNLLHMNLYVNDIVRKSYSMLYKIRRIRKYITHVKAVKIVKRFVLSHIDYCNSLLYKIQYRHISNLQSVQNVCACVVNNIKIKRTNNDDMFKKLHWLNIEARVQYKILILAHKALYKKKPGYLQTLVSFYIAPYNFRNSKSFLSIGSTPPKKNIMDRSFFESAASLWNVMPQTIRDCENYNSFKSKLKTHILKHGPFIITKKI</sequence>
<feature type="domain" description="Endonuclease/exonuclease/phosphatase" evidence="2">
    <location>
        <begin position="1401"/>
        <end position="1605"/>
    </location>
</feature>
<name>A0AA48SF06_9VIRU</name>